<dbReference type="GO" id="GO:0046872">
    <property type="term" value="F:metal ion binding"/>
    <property type="evidence" value="ECO:0007669"/>
    <property type="project" value="UniProtKB-KW"/>
</dbReference>
<gene>
    <name evidence="4" type="primary">Hypp3539</name>
    <name evidence="4" type="ORF">BLAG_LOCUS20260</name>
</gene>
<sequence>MQPLPAENLGLARLRLRVATTRHRHNLVLAALAAKEERQAELLRRNRRWWTRSWLLERPVCGQYERLMGELRCGHRLDFKPFLRIEPEMFDEVLQRVGHSIEKSGNLPGDHSGVPPRSIRHPLYPRTVAPGGPGVSDKVEFSHVCGAIDGKHVAIKKPRKSGGLHYNDKGFFTLVILAVVDPYYKILWADVGAPGSISDYGISNRSNLQLSLSEGIIGFPDSEPIPNDDEDTGYFLIEDDAVPLRTFLLKTYYKRYLEVEERVFNYRFSRARRVERECIWSASRALQMPPHHPGCINRDCDGHNRGLPHTAQHVHEVED</sequence>
<keyword evidence="5" id="KW-1185">Reference proteome</keyword>
<evidence type="ECO:0000256" key="1">
    <source>
        <dbReference type="ARBA" id="ARBA00001968"/>
    </source>
</evidence>
<evidence type="ECO:0000313" key="4">
    <source>
        <dbReference type="EMBL" id="CAH1266710.1"/>
    </source>
</evidence>
<dbReference type="InterPro" id="IPR027806">
    <property type="entry name" value="HARBI1_dom"/>
</dbReference>
<evidence type="ECO:0000256" key="2">
    <source>
        <dbReference type="ARBA" id="ARBA00022723"/>
    </source>
</evidence>
<comment type="cofactor">
    <cofactor evidence="1">
        <name>a divalent metal cation</name>
        <dbReference type="ChEBI" id="CHEBI:60240"/>
    </cofactor>
</comment>
<dbReference type="AlphaFoldDB" id="A0A8K0A037"/>
<name>A0A8K0A037_BRALA</name>
<proteinExistence type="predicted"/>
<feature type="domain" description="DDE Tnp4" evidence="3">
    <location>
        <begin position="148"/>
        <end position="275"/>
    </location>
</feature>
<protein>
    <submittedName>
        <fullName evidence="4">Hypp3539 protein</fullName>
    </submittedName>
</protein>
<evidence type="ECO:0000259" key="3">
    <source>
        <dbReference type="Pfam" id="PF13359"/>
    </source>
</evidence>
<organism evidence="4 5">
    <name type="scientific">Branchiostoma lanceolatum</name>
    <name type="common">Common lancelet</name>
    <name type="synonym">Amphioxus lanceolatum</name>
    <dbReference type="NCBI Taxonomy" id="7740"/>
    <lineage>
        <taxon>Eukaryota</taxon>
        <taxon>Metazoa</taxon>
        <taxon>Chordata</taxon>
        <taxon>Cephalochordata</taxon>
        <taxon>Leptocardii</taxon>
        <taxon>Amphioxiformes</taxon>
        <taxon>Branchiostomatidae</taxon>
        <taxon>Branchiostoma</taxon>
    </lineage>
</organism>
<dbReference type="OrthoDB" id="5973903at2759"/>
<dbReference type="EMBL" id="OV696691">
    <property type="protein sequence ID" value="CAH1266710.1"/>
    <property type="molecule type" value="Genomic_DNA"/>
</dbReference>
<evidence type="ECO:0000313" key="5">
    <source>
        <dbReference type="Proteomes" id="UP000838412"/>
    </source>
</evidence>
<accession>A0A8K0A037</accession>
<dbReference type="Proteomes" id="UP000838412">
    <property type="component" value="Chromosome 6"/>
</dbReference>
<reference evidence="4" key="1">
    <citation type="submission" date="2022-01" db="EMBL/GenBank/DDBJ databases">
        <authorList>
            <person name="Braso-Vives M."/>
        </authorList>
    </citation>
    <scope>NUCLEOTIDE SEQUENCE</scope>
</reference>
<dbReference type="Pfam" id="PF13359">
    <property type="entry name" value="DDE_Tnp_4"/>
    <property type="match status" value="1"/>
</dbReference>
<keyword evidence="2" id="KW-0479">Metal-binding</keyword>